<evidence type="ECO:0000313" key="3">
    <source>
        <dbReference type="Proteomes" id="UP001454036"/>
    </source>
</evidence>
<evidence type="ECO:0000256" key="1">
    <source>
        <dbReference type="SAM" id="Coils"/>
    </source>
</evidence>
<reference evidence="2 3" key="1">
    <citation type="submission" date="2024-01" db="EMBL/GenBank/DDBJ databases">
        <title>The complete chloroplast genome sequence of Lithospermum erythrorhizon: insights into the phylogenetic relationship among Boraginaceae species and the maternal lineages of purple gromwells.</title>
        <authorList>
            <person name="Okada T."/>
            <person name="Watanabe K."/>
        </authorList>
    </citation>
    <scope>NUCLEOTIDE SEQUENCE [LARGE SCALE GENOMIC DNA]</scope>
</reference>
<gene>
    <name evidence="2" type="ORF">LIER_06389</name>
</gene>
<keyword evidence="1" id="KW-0175">Coiled coil</keyword>
<protein>
    <submittedName>
        <fullName evidence="2">Uncharacterized protein</fullName>
    </submittedName>
</protein>
<evidence type="ECO:0000313" key="2">
    <source>
        <dbReference type="EMBL" id="GAA0146429.1"/>
    </source>
</evidence>
<proteinExistence type="predicted"/>
<comment type="caution">
    <text evidence="2">The sequence shown here is derived from an EMBL/GenBank/DDBJ whole genome shotgun (WGS) entry which is preliminary data.</text>
</comment>
<keyword evidence="3" id="KW-1185">Reference proteome</keyword>
<dbReference type="EMBL" id="BAABME010000930">
    <property type="protein sequence ID" value="GAA0146429.1"/>
    <property type="molecule type" value="Genomic_DNA"/>
</dbReference>
<organism evidence="2 3">
    <name type="scientific">Lithospermum erythrorhizon</name>
    <name type="common">Purple gromwell</name>
    <name type="synonym">Lithospermum officinale var. erythrorhizon</name>
    <dbReference type="NCBI Taxonomy" id="34254"/>
    <lineage>
        <taxon>Eukaryota</taxon>
        <taxon>Viridiplantae</taxon>
        <taxon>Streptophyta</taxon>
        <taxon>Embryophyta</taxon>
        <taxon>Tracheophyta</taxon>
        <taxon>Spermatophyta</taxon>
        <taxon>Magnoliopsida</taxon>
        <taxon>eudicotyledons</taxon>
        <taxon>Gunneridae</taxon>
        <taxon>Pentapetalae</taxon>
        <taxon>asterids</taxon>
        <taxon>lamiids</taxon>
        <taxon>Boraginales</taxon>
        <taxon>Boraginaceae</taxon>
        <taxon>Boraginoideae</taxon>
        <taxon>Lithospermeae</taxon>
        <taxon>Lithospermum</taxon>
    </lineage>
</organism>
<name>A0AAV3P469_LITER</name>
<dbReference type="Proteomes" id="UP001454036">
    <property type="component" value="Unassembled WGS sequence"/>
</dbReference>
<dbReference type="AlphaFoldDB" id="A0AAV3P469"/>
<accession>A0AAV3P469</accession>
<feature type="coiled-coil region" evidence="1">
    <location>
        <begin position="2"/>
        <end position="78"/>
    </location>
</feature>
<sequence>MLTGMQKEKKEAQEQCIQETEKLDLLHTRYTHLEAENEGLNNKYKNAQLMAVFSKKKADEDTQRADEATRKLKEVEEAIPGRIQEAICEYEFSEDFRNEAGKDAAYCLCRFTKTYKGVNHAIVENYRDSRV</sequence>